<dbReference type="Gene3D" id="2.60.40.150">
    <property type="entry name" value="C2 domain"/>
    <property type="match status" value="5"/>
</dbReference>
<reference evidence="19" key="1">
    <citation type="submission" date="2022-03" db="EMBL/GenBank/DDBJ databases">
        <authorList>
            <person name="Alioto T."/>
            <person name="Alioto T."/>
            <person name="Gomez Garrido J."/>
        </authorList>
    </citation>
    <scope>NUCLEOTIDE SEQUENCE</scope>
</reference>
<dbReference type="GO" id="GO:0031210">
    <property type="term" value="F:phosphatidylcholine binding"/>
    <property type="evidence" value="ECO:0007669"/>
    <property type="project" value="TreeGrafter"/>
</dbReference>
<dbReference type="InterPro" id="IPR000008">
    <property type="entry name" value="C2_dom"/>
</dbReference>
<evidence type="ECO:0000256" key="9">
    <source>
        <dbReference type="ARBA" id="ARBA00022824"/>
    </source>
</evidence>
<keyword evidence="10" id="KW-0106">Calcium</keyword>
<keyword evidence="9" id="KW-0256">Endoplasmic reticulum</keyword>
<dbReference type="CDD" id="cd04030">
    <property type="entry name" value="C2C_KIAA1228"/>
    <property type="match status" value="1"/>
</dbReference>
<evidence type="ECO:0000256" key="16">
    <source>
        <dbReference type="SAM" id="Phobius"/>
    </source>
</evidence>
<dbReference type="Pfam" id="PF17047">
    <property type="entry name" value="SMP_LBD"/>
    <property type="match status" value="1"/>
</dbReference>
<feature type="domain" description="C2" evidence="17">
    <location>
        <begin position="304"/>
        <end position="426"/>
    </location>
</feature>
<feature type="domain" description="C2" evidence="17">
    <location>
        <begin position="765"/>
        <end position="887"/>
    </location>
</feature>
<dbReference type="EMBL" id="OW240912">
    <property type="protein sequence ID" value="CAH2224237.1"/>
    <property type="molecule type" value="Genomic_DNA"/>
</dbReference>
<dbReference type="PROSITE" id="PS50004">
    <property type="entry name" value="C2"/>
    <property type="match status" value="5"/>
</dbReference>
<feature type="region of interest" description="Disordered" evidence="15">
    <location>
        <begin position="1"/>
        <end position="41"/>
    </location>
</feature>
<feature type="compositionally biased region" description="Low complexity" evidence="15">
    <location>
        <begin position="10"/>
        <end position="30"/>
    </location>
</feature>
<comment type="subcellular location">
    <subcellularLocation>
        <location evidence="1">Cell membrane</location>
        <topology evidence="1">Peripheral membrane protein</topology>
    </subcellularLocation>
    <subcellularLocation>
        <location evidence="2">Endoplasmic reticulum membrane</location>
        <topology evidence="2">Multi-pass membrane protein</topology>
    </subcellularLocation>
</comment>
<evidence type="ECO:0000256" key="13">
    <source>
        <dbReference type="ARBA" id="ARBA00023121"/>
    </source>
</evidence>
<dbReference type="Proteomes" id="UP001295444">
    <property type="component" value="Chromosome 01"/>
</dbReference>
<feature type="transmembrane region" description="Helical" evidence="16">
    <location>
        <begin position="239"/>
        <end position="259"/>
    </location>
</feature>
<evidence type="ECO:0000313" key="19">
    <source>
        <dbReference type="EMBL" id="CAH2224237.1"/>
    </source>
</evidence>
<keyword evidence="11 16" id="KW-1133">Transmembrane helix</keyword>
<dbReference type="GO" id="GO:0035091">
    <property type="term" value="F:phosphatidylinositol binding"/>
    <property type="evidence" value="ECO:0007669"/>
    <property type="project" value="TreeGrafter"/>
</dbReference>
<keyword evidence="7" id="KW-0479">Metal-binding</keyword>
<dbReference type="InterPro" id="IPR037752">
    <property type="entry name" value="C2C_KIAA1228"/>
</dbReference>
<proteinExistence type="inferred from homology"/>
<keyword evidence="14 16" id="KW-0472">Membrane</keyword>
<dbReference type="PROSITE" id="PS51847">
    <property type="entry name" value="SMP"/>
    <property type="match status" value="1"/>
</dbReference>
<keyword evidence="4" id="KW-0813">Transport</keyword>
<organism evidence="19 20">
    <name type="scientific">Pelobates cultripes</name>
    <name type="common">Western spadefoot toad</name>
    <dbReference type="NCBI Taxonomy" id="61616"/>
    <lineage>
        <taxon>Eukaryota</taxon>
        <taxon>Metazoa</taxon>
        <taxon>Chordata</taxon>
        <taxon>Craniata</taxon>
        <taxon>Vertebrata</taxon>
        <taxon>Euteleostomi</taxon>
        <taxon>Amphibia</taxon>
        <taxon>Batrachia</taxon>
        <taxon>Anura</taxon>
        <taxon>Pelobatoidea</taxon>
        <taxon>Pelobatidae</taxon>
        <taxon>Pelobates</taxon>
    </lineage>
</organism>
<gene>
    <name evidence="19" type="ORF">PECUL_23A020279</name>
</gene>
<evidence type="ECO:0000256" key="15">
    <source>
        <dbReference type="SAM" id="MobiDB-lite"/>
    </source>
</evidence>
<sequence length="1095" mass="122517">MPGTEGLQLPSTPSPGTEGTVSPSSTSSGTEDAQSPSTSNSSSELVASLLTLGKTLLLLLPVYLCGYLGMSILFVVLGLLFYLGWKGSRQSKLRRLNTVLEALQNEEVITAKTLFMTKKELPSWVTFPDVEKAEWLNKFLAQMWPFISQYLEKLFSDTIAPAVRSSNAHLSTFYFTKINMGQKAPKVIGVKAHTELNKNQIILDLHLSYVGDMEIDVEIKKYFCKAGVKGVQLHGVLRVILEPLIGDVPIIGAITLFFIRRPLLEINWTGLTNLLDIPGLNVMSDTMIMDIISAYLVLPNRLTIPLAPDLHLAELRSPLPRGIVRIHLMGARNLSAKDLKVKGLIAGKSDPYAIVRVGTQVYNSRIINEDLNPVWNEMYEAIVNEVPGQELEVELFDKDPDQDDFLGRMKLDLVEVKKAHVLDKWFTLDDTKTGQLHLRLEWLTLMQNASKLEQIMKINREISSKMTGEPSAAILIIYLDRAQDLPLKKVTKSPNPMVQLSIQDVTLESKTVHNTNSPVWEEPFRFFIRDPNLHDLDIQVKDDDRQFSLGSLSLPLSRILCADQLTLDQWFQLENSGSRSRIYMKLVMRILYVDPAYVPVVETESAGIEASIGSSVDLPPRPVKTNPAEKFATENVIRVFVLEAENLIAKDNFMGGMIKGKSDPYTVIRAGGKSVRTKVVKENLNPRWDQAFEILVTDIPGQDIEFNVFDKDVDADDSLGSCKVSVKDVLKKKTIDEWLPLQEVKSGKLHVKLECLSLITDASQLDQVLMINSLSQPANSEDFSAGLLFVYIERASNLPILKGKNPPAANAELTVKKVTYKTKSASKSTSPVWDESFVFLIRNPANETFQLQVRDDSHNSLGSFNMPISDLLDADCLTFDRWFNLTSPGQHSQVLMRLQLRILSSPNVSPELQALKIASSDPQRPPSPKKLSDTDNIMPAFDSSDLAFASSPGDLRQRLPHSNSDPSSTDSLLGQLRMTLYYPAKEGRLVAVVHNCRNLGLSSKEPPDPYLSMVLLPDKKRKTSVKKRTNNPEFNEKVEWEVSLEEASRKKLEISVKNSRSFMSSKKEVIGKVQIDLSQMDLSQGLSQWYNLKEE</sequence>
<dbReference type="GO" id="GO:0005789">
    <property type="term" value="C:endoplasmic reticulum membrane"/>
    <property type="evidence" value="ECO:0007669"/>
    <property type="project" value="UniProtKB-SubCell"/>
</dbReference>
<dbReference type="AlphaFoldDB" id="A0AAD1VNA4"/>
<evidence type="ECO:0000259" key="18">
    <source>
        <dbReference type="PROSITE" id="PS51847"/>
    </source>
</evidence>
<keyword evidence="20" id="KW-1185">Reference proteome</keyword>
<evidence type="ECO:0000256" key="14">
    <source>
        <dbReference type="ARBA" id="ARBA00023136"/>
    </source>
</evidence>
<dbReference type="CDD" id="cd04050">
    <property type="entry name" value="C2B_Synaptotagmin-like"/>
    <property type="match status" value="2"/>
</dbReference>
<evidence type="ECO:0000256" key="12">
    <source>
        <dbReference type="ARBA" id="ARBA00023055"/>
    </source>
</evidence>
<dbReference type="SUPFAM" id="SSF49562">
    <property type="entry name" value="C2 domain (Calcium/lipid-binding domain, CaLB)"/>
    <property type="match status" value="5"/>
</dbReference>
<evidence type="ECO:0000256" key="5">
    <source>
        <dbReference type="ARBA" id="ARBA00022475"/>
    </source>
</evidence>
<dbReference type="InterPro" id="IPR031468">
    <property type="entry name" value="SMP_LBD"/>
</dbReference>
<feature type="domain" description="SMP-LTD" evidence="18">
    <location>
        <begin position="129"/>
        <end position="307"/>
    </location>
</feature>
<dbReference type="InterPro" id="IPR051634">
    <property type="entry name" value="Extended_Synaptotagmin"/>
</dbReference>
<dbReference type="GO" id="GO:0005544">
    <property type="term" value="F:calcium-dependent phospholipid binding"/>
    <property type="evidence" value="ECO:0007669"/>
    <property type="project" value="TreeGrafter"/>
</dbReference>
<dbReference type="InterPro" id="IPR039010">
    <property type="entry name" value="Synaptotagmin_SMP"/>
</dbReference>
<evidence type="ECO:0000256" key="7">
    <source>
        <dbReference type="ARBA" id="ARBA00022723"/>
    </source>
</evidence>
<dbReference type="GO" id="GO:0008429">
    <property type="term" value="F:phosphatidylethanolamine binding"/>
    <property type="evidence" value="ECO:0007669"/>
    <property type="project" value="TreeGrafter"/>
</dbReference>
<keyword evidence="6 16" id="KW-0812">Transmembrane</keyword>
<accession>A0AAD1VNA4</accession>
<comment type="similarity">
    <text evidence="3">Belongs to the extended synaptotagmin family.</text>
</comment>
<dbReference type="FunFam" id="2.60.40.150:FF:000106">
    <property type="entry name" value="extended synaptotagmin-1 isoform X1"/>
    <property type="match status" value="2"/>
</dbReference>
<dbReference type="InterPro" id="IPR035892">
    <property type="entry name" value="C2_domain_sf"/>
</dbReference>
<evidence type="ECO:0000256" key="3">
    <source>
        <dbReference type="ARBA" id="ARBA00005867"/>
    </source>
</evidence>
<dbReference type="SMART" id="SM00239">
    <property type="entry name" value="C2"/>
    <property type="match status" value="5"/>
</dbReference>
<feature type="region of interest" description="Disordered" evidence="15">
    <location>
        <begin position="916"/>
        <end position="936"/>
    </location>
</feature>
<dbReference type="PANTHER" id="PTHR45761:SF3">
    <property type="entry name" value="EXTENDED SYNAPTOTAGMIN-1"/>
    <property type="match status" value="1"/>
</dbReference>
<keyword evidence="8" id="KW-0677">Repeat</keyword>
<dbReference type="Pfam" id="PF00168">
    <property type="entry name" value="C2"/>
    <property type="match status" value="5"/>
</dbReference>
<keyword evidence="13" id="KW-0446">Lipid-binding</keyword>
<protein>
    <submittedName>
        <fullName evidence="19">Extended synaptotagmin-1</fullName>
    </submittedName>
</protein>
<evidence type="ECO:0000256" key="11">
    <source>
        <dbReference type="ARBA" id="ARBA00022989"/>
    </source>
</evidence>
<evidence type="ECO:0000256" key="8">
    <source>
        <dbReference type="ARBA" id="ARBA00022737"/>
    </source>
</evidence>
<name>A0AAD1VNA4_PELCU</name>
<feature type="transmembrane region" description="Helical" evidence="16">
    <location>
        <begin position="58"/>
        <end position="85"/>
    </location>
</feature>
<evidence type="ECO:0000313" key="20">
    <source>
        <dbReference type="Proteomes" id="UP001295444"/>
    </source>
</evidence>
<dbReference type="GO" id="GO:0005886">
    <property type="term" value="C:plasma membrane"/>
    <property type="evidence" value="ECO:0007669"/>
    <property type="project" value="UniProtKB-SubCell"/>
</dbReference>
<dbReference type="PANTHER" id="PTHR45761">
    <property type="entry name" value="EXTENDED SYNAPTOTAGMIN-LIKE PROTEIN 2, ISOFORM C"/>
    <property type="match status" value="1"/>
</dbReference>
<feature type="domain" description="C2" evidence="17">
    <location>
        <begin position="615"/>
        <end position="739"/>
    </location>
</feature>
<keyword evidence="5" id="KW-1003">Cell membrane</keyword>
<dbReference type="GO" id="GO:0006869">
    <property type="term" value="P:lipid transport"/>
    <property type="evidence" value="ECO:0007669"/>
    <property type="project" value="UniProtKB-KW"/>
</dbReference>
<evidence type="ECO:0000256" key="10">
    <source>
        <dbReference type="ARBA" id="ARBA00022837"/>
    </source>
</evidence>
<evidence type="ECO:0000259" key="17">
    <source>
        <dbReference type="PROSITE" id="PS50004"/>
    </source>
</evidence>
<dbReference type="InterPro" id="IPR037749">
    <property type="entry name" value="Ext_Synaptotagmin_C2B"/>
</dbReference>
<feature type="compositionally biased region" description="Polar residues" evidence="15">
    <location>
        <begin position="31"/>
        <end position="41"/>
    </location>
</feature>
<keyword evidence="12" id="KW-0445">Lipid transport</keyword>
<evidence type="ECO:0000256" key="4">
    <source>
        <dbReference type="ARBA" id="ARBA00022448"/>
    </source>
</evidence>
<feature type="domain" description="C2" evidence="17">
    <location>
        <begin position="454"/>
        <end position="575"/>
    </location>
</feature>
<evidence type="ECO:0000256" key="6">
    <source>
        <dbReference type="ARBA" id="ARBA00022692"/>
    </source>
</evidence>
<evidence type="ECO:0000256" key="1">
    <source>
        <dbReference type="ARBA" id="ARBA00004202"/>
    </source>
</evidence>
<feature type="domain" description="C2" evidence="17">
    <location>
        <begin position="972"/>
        <end position="1090"/>
    </location>
</feature>
<dbReference type="GO" id="GO:0005509">
    <property type="term" value="F:calcium ion binding"/>
    <property type="evidence" value="ECO:0007669"/>
    <property type="project" value="TreeGrafter"/>
</dbReference>
<evidence type="ECO:0000256" key="2">
    <source>
        <dbReference type="ARBA" id="ARBA00004477"/>
    </source>
</evidence>
<dbReference type="GO" id="GO:0061817">
    <property type="term" value="P:endoplasmic reticulum-plasma membrane tethering"/>
    <property type="evidence" value="ECO:0007669"/>
    <property type="project" value="InterPro"/>
</dbReference>
<dbReference type="FunFam" id="2.60.40.150:FF:000025">
    <property type="entry name" value="Extended synaptotagmin 2"/>
    <property type="match status" value="2"/>
</dbReference>
<dbReference type="CDD" id="cd08391">
    <property type="entry name" value="C2A_C2C_Synaptotagmin_like"/>
    <property type="match status" value="2"/>
</dbReference>
<dbReference type="InterPro" id="IPR037733">
    <property type="entry name" value="Ext_Synaptotagmin_C2A"/>
</dbReference>